<dbReference type="PANTHER" id="PTHR30105:SF2">
    <property type="entry name" value="DIVERGENT POLYSACCHARIDE DEACETYLASE SUPERFAMILY"/>
    <property type="match status" value="1"/>
</dbReference>
<dbReference type="InterPro" id="IPR006837">
    <property type="entry name" value="Divergent_DAC"/>
</dbReference>
<dbReference type="RefSeq" id="WP_382421761.1">
    <property type="nucleotide sequence ID" value="NZ_JBHSCW010000003.1"/>
</dbReference>
<dbReference type="Proteomes" id="UP001595799">
    <property type="component" value="Unassembled WGS sequence"/>
</dbReference>
<keyword evidence="2" id="KW-1185">Reference proteome</keyword>
<reference evidence="2" key="1">
    <citation type="journal article" date="2019" name="Int. J. Syst. Evol. Microbiol.">
        <title>The Global Catalogue of Microorganisms (GCM) 10K type strain sequencing project: providing services to taxonomists for standard genome sequencing and annotation.</title>
        <authorList>
            <consortium name="The Broad Institute Genomics Platform"/>
            <consortium name="The Broad Institute Genome Sequencing Center for Infectious Disease"/>
            <person name="Wu L."/>
            <person name="Ma J."/>
        </authorList>
    </citation>
    <scope>NUCLEOTIDE SEQUENCE [LARGE SCALE GENOMIC DNA]</scope>
    <source>
        <strain evidence="2">CECT 8472</strain>
    </source>
</reference>
<dbReference type="Gene3D" id="3.20.20.370">
    <property type="entry name" value="Glycoside hydrolase/deacetylase"/>
    <property type="match status" value="1"/>
</dbReference>
<organism evidence="1 2">
    <name type="scientific">Fodinicurvata halophila</name>
    <dbReference type="NCBI Taxonomy" id="1419723"/>
    <lineage>
        <taxon>Bacteria</taxon>
        <taxon>Pseudomonadati</taxon>
        <taxon>Pseudomonadota</taxon>
        <taxon>Alphaproteobacteria</taxon>
        <taxon>Rhodospirillales</taxon>
        <taxon>Rhodovibrionaceae</taxon>
        <taxon>Fodinicurvata</taxon>
    </lineage>
</organism>
<evidence type="ECO:0000313" key="2">
    <source>
        <dbReference type="Proteomes" id="UP001595799"/>
    </source>
</evidence>
<dbReference type="EMBL" id="JBHSCW010000003">
    <property type="protein sequence ID" value="MFC4351430.1"/>
    <property type="molecule type" value="Genomic_DNA"/>
</dbReference>
<dbReference type="SUPFAM" id="SSF88713">
    <property type="entry name" value="Glycoside hydrolase/deacetylase"/>
    <property type="match status" value="1"/>
</dbReference>
<proteinExistence type="predicted"/>
<gene>
    <name evidence="1" type="ORF">ACFOW6_07735</name>
</gene>
<dbReference type="InterPro" id="IPR011330">
    <property type="entry name" value="Glyco_hydro/deAcase_b/a-brl"/>
</dbReference>
<dbReference type="PANTHER" id="PTHR30105">
    <property type="entry name" value="UNCHARACTERIZED YIBQ-RELATED"/>
    <property type="match status" value="1"/>
</dbReference>
<comment type="caution">
    <text evidence="1">The sequence shown here is derived from an EMBL/GenBank/DDBJ whole genome shotgun (WGS) entry which is preliminary data.</text>
</comment>
<protein>
    <submittedName>
        <fullName evidence="1">Divergent polysaccharide deacetylase family protein</fullName>
    </submittedName>
</protein>
<dbReference type="Pfam" id="PF04748">
    <property type="entry name" value="Polysacc_deac_2"/>
    <property type="match status" value="1"/>
</dbReference>
<dbReference type="CDD" id="cd10936">
    <property type="entry name" value="CE4_DAC2"/>
    <property type="match status" value="1"/>
</dbReference>
<sequence>MQGKRLAVFSLGILLTLGLAVAIGFSGMEDANQEDAEGVVQQTSLAPVEGKAELAGTWPLPQPRESSRPEVLQPPEILTERNKEEAPWRLYGAAADFPDGTPRIAVIIDDMGLNRSAARRAAELPPPFTLAYLSYAENVEKLISDSRARGHEIMLHLPMEPMNGEIDSGPRTLLSEQAYEERQQDLVWALERFGEYVGVNNHMGSRLTANRDAMKQVLAEVKERGLLFVDSRTSAETVALDVARELGVPSIGRDVFLDHEQSREFIEAQLAHLEDIARKRGSAVGIAHPHDVTLEVLSEWQSDLKERGFTLVPVSDIVREYQERIARLAETPAELPEKRSPQSQ</sequence>
<evidence type="ECO:0000313" key="1">
    <source>
        <dbReference type="EMBL" id="MFC4351430.1"/>
    </source>
</evidence>
<accession>A0ABV8ULG2</accession>
<name>A0ABV8ULG2_9PROT</name>